<dbReference type="OrthoDB" id="5464at2759"/>
<feature type="coiled-coil region" evidence="9">
    <location>
        <begin position="123"/>
        <end position="150"/>
    </location>
</feature>
<dbReference type="InterPro" id="IPR002872">
    <property type="entry name" value="Proline_DH_dom"/>
</dbReference>
<keyword evidence="3 8" id="KW-0285">Flavoprotein</keyword>
<dbReference type="PANTHER" id="PTHR13914">
    <property type="entry name" value="PROLINE OXIDASE"/>
    <property type="match status" value="1"/>
</dbReference>
<dbReference type="InterPro" id="IPR029041">
    <property type="entry name" value="FAD-linked_oxidoreductase-like"/>
</dbReference>
<organism evidence="11 12">
    <name type="scientific">Bugula neritina</name>
    <name type="common">Brown bryozoan</name>
    <name type="synonym">Sertularia neritina</name>
    <dbReference type="NCBI Taxonomy" id="10212"/>
    <lineage>
        <taxon>Eukaryota</taxon>
        <taxon>Metazoa</taxon>
        <taxon>Spiralia</taxon>
        <taxon>Lophotrochozoa</taxon>
        <taxon>Bryozoa</taxon>
        <taxon>Gymnolaemata</taxon>
        <taxon>Cheilostomatida</taxon>
        <taxon>Flustrina</taxon>
        <taxon>Buguloidea</taxon>
        <taxon>Bugulidae</taxon>
        <taxon>Bugula</taxon>
    </lineage>
</organism>
<comment type="similarity">
    <text evidence="2 8">Belongs to the proline oxidase family.</text>
</comment>
<comment type="function">
    <text evidence="8">Converts proline to delta-1-pyrroline-5-carboxylate.</text>
</comment>
<keyword evidence="4 8" id="KW-0274">FAD</keyword>
<comment type="catalytic activity">
    <reaction evidence="8">
        <text>L-proline + a quinone = (S)-1-pyrroline-5-carboxylate + a quinol + H(+)</text>
        <dbReference type="Rhea" id="RHEA:23784"/>
        <dbReference type="ChEBI" id="CHEBI:15378"/>
        <dbReference type="ChEBI" id="CHEBI:17388"/>
        <dbReference type="ChEBI" id="CHEBI:24646"/>
        <dbReference type="ChEBI" id="CHEBI:60039"/>
        <dbReference type="ChEBI" id="CHEBI:132124"/>
        <dbReference type="EC" id="1.5.5.2"/>
    </reaction>
</comment>
<dbReference type="AlphaFoldDB" id="A0A7J7JXR8"/>
<evidence type="ECO:0000256" key="4">
    <source>
        <dbReference type="ARBA" id="ARBA00022827"/>
    </source>
</evidence>
<dbReference type="EMBL" id="VXIV02001750">
    <property type="protein sequence ID" value="KAF6030118.1"/>
    <property type="molecule type" value="Genomic_DNA"/>
</dbReference>
<evidence type="ECO:0000256" key="5">
    <source>
        <dbReference type="ARBA" id="ARBA00023002"/>
    </source>
</evidence>
<dbReference type="Gene3D" id="3.20.20.220">
    <property type="match status" value="1"/>
</dbReference>
<keyword evidence="5 8" id="KW-0560">Oxidoreductase</keyword>
<keyword evidence="9" id="KW-0175">Coiled coil</keyword>
<protein>
    <recommendedName>
        <fullName evidence="8">Proline dehydrogenase</fullName>
        <ecNumber evidence="8">1.5.5.2</ecNumber>
    </recommendedName>
</protein>
<dbReference type="Proteomes" id="UP000593567">
    <property type="component" value="Unassembled WGS sequence"/>
</dbReference>
<evidence type="ECO:0000313" key="11">
    <source>
        <dbReference type="EMBL" id="KAF6030118.1"/>
    </source>
</evidence>
<reference evidence="11" key="1">
    <citation type="submission" date="2020-06" db="EMBL/GenBank/DDBJ databases">
        <title>Draft genome of Bugula neritina, a colonial animal packing powerful symbionts and potential medicines.</title>
        <authorList>
            <person name="Rayko M."/>
        </authorList>
    </citation>
    <scope>NUCLEOTIDE SEQUENCE [LARGE SCALE GENOMIC DNA]</scope>
    <source>
        <strain evidence="11">Kwan_BN1</strain>
    </source>
</reference>
<comment type="cofactor">
    <cofactor evidence="1 8">
        <name>FAD</name>
        <dbReference type="ChEBI" id="CHEBI:57692"/>
    </cofactor>
</comment>
<evidence type="ECO:0000259" key="10">
    <source>
        <dbReference type="Pfam" id="PF01619"/>
    </source>
</evidence>
<dbReference type="GO" id="GO:0010133">
    <property type="term" value="P:L-proline catabolic process to L-glutamate"/>
    <property type="evidence" value="ECO:0007669"/>
    <property type="project" value="TreeGrafter"/>
</dbReference>
<evidence type="ECO:0000256" key="3">
    <source>
        <dbReference type="ARBA" id="ARBA00022630"/>
    </source>
</evidence>
<name>A0A7J7JXR8_BUGNE</name>
<dbReference type="Pfam" id="PF01619">
    <property type="entry name" value="Pro_dh"/>
    <property type="match status" value="1"/>
</dbReference>
<evidence type="ECO:0000256" key="7">
    <source>
        <dbReference type="ARBA" id="ARBA00048242"/>
    </source>
</evidence>
<evidence type="ECO:0000256" key="1">
    <source>
        <dbReference type="ARBA" id="ARBA00001974"/>
    </source>
</evidence>
<dbReference type="InterPro" id="IPR015659">
    <property type="entry name" value="Proline_oxidase"/>
</dbReference>
<sequence length="457" mass="51699">MSFLKLSARHFRQQKYISTVLPCQQKAVLINQETVAEDTATSPVVDLDFTDHKQAFKEKSLWEIVRALTVFRVCSNRTFVSRSAEIFERTQRILVCWGVTIADVRYNIDKLAKANSGTFVLMVMEAIDKVEEANDNAKNIIKMMEGITEKITPYGSYMQIRISAMFTSHLLKSLSLLSDEVREKVIYSSAEYMRTHNPDTLRWLAETPGASGIIPELLSGLILLGEVGQKAVTTDTVLMVDAEYTNMNPALTALAMALSLVCNRTKAVVWNTTQCYLKKSFEALQWEFNFAEKNNLHYGAKLVRGAYMVAEENEAKSQGNPCPVHDGIQATHNSYNSTANWLLQKIRDNSNQGRQIRFVLASHNQDSIKQAVERMRSYGIPSEDRKVILAQVYGMCDHITYSLGQKGYPVYKSVAVGTISESLPYLSRRSHENSFLIANSRQERQLLNSELKYRIMG</sequence>
<evidence type="ECO:0000313" key="12">
    <source>
        <dbReference type="Proteomes" id="UP000593567"/>
    </source>
</evidence>
<dbReference type="GO" id="GO:0005739">
    <property type="term" value="C:mitochondrion"/>
    <property type="evidence" value="ECO:0007669"/>
    <property type="project" value="TreeGrafter"/>
</dbReference>
<evidence type="ECO:0000256" key="9">
    <source>
        <dbReference type="SAM" id="Coils"/>
    </source>
</evidence>
<keyword evidence="6 8" id="KW-0642">Proline metabolism</keyword>
<keyword evidence="12" id="KW-1185">Reference proteome</keyword>
<comment type="catalytic activity">
    <reaction evidence="7">
        <text>trans-4-hydroxy-L-proline + a quinone = (3R,5S)-1-pyrroline-3-hydroxy-5-carboxylate + a quinol + H(+)</text>
        <dbReference type="Rhea" id="RHEA:52512"/>
        <dbReference type="ChEBI" id="CHEBI:15378"/>
        <dbReference type="ChEBI" id="CHEBI:24646"/>
        <dbReference type="ChEBI" id="CHEBI:58375"/>
        <dbReference type="ChEBI" id="CHEBI:62612"/>
        <dbReference type="ChEBI" id="CHEBI:132124"/>
        <dbReference type="EC" id="1.5.5.3"/>
    </reaction>
</comment>
<dbReference type="GO" id="GO:0004657">
    <property type="term" value="F:proline dehydrogenase activity"/>
    <property type="evidence" value="ECO:0007669"/>
    <property type="project" value="UniProtKB-EC"/>
</dbReference>
<gene>
    <name evidence="11" type="ORF">EB796_011558</name>
</gene>
<accession>A0A7J7JXR8</accession>
<evidence type="ECO:0000256" key="6">
    <source>
        <dbReference type="ARBA" id="ARBA00023062"/>
    </source>
</evidence>
<dbReference type="PANTHER" id="PTHR13914:SF29">
    <property type="entry name" value="HYDROXYPROLINE DEHYDROGENASE"/>
    <property type="match status" value="1"/>
</dbReference>
<comment type="caution">
    <text evidence="11">The sequence shown here is derived from an EMBL/GenBank/DDBJ whole genome shotgun (WGS) entry which is preliminary data.</text>
</comment>
<evidence type="ECO:0000256" key="8">
    <source>
        <dbReference type="RuleBase" id="RU364054"/>
    </source>
</evidence>
<dbReference type="SUPFAM" id="SSF51730">
    <property type="entry name" value="FAD-linked oxidoreductase"/>
    <property type="match status" value="1"/>
</dbReference>
<dbReference type="GO" id="GO:0071949">
    <property type="term" value="F:FAD binding"/>
    <property type="evidence" value="ECO:0007669"/>
    <property type="project" value="TreeGrafter"/>
</dbReference>
<feature type="domain" description="Proline dehydrogenase" evidence="10">
    <location>
        <begin position="107"/>
        <end position="434"/>
    </location>
</feature>
<dbReference type="EC" id="1.5.5.2" evidence="8"/>
<evidence type="ECO:0000256" key="2">
    <source>
        <dbReference type="ARBA" id="ARBA00005869"/>
    </source>
</evidence>
<proteinExistence type="inferred from homology"/>